<proteinExistence type="predicted"/>
<accession>A0A1H3IXC9</accession>
<feature type="transmembrane region" description="Helical" evidence="2">
    <location>
        <begin position="285"/>
        <end position="305"/>
    </location>
</feature>
<reference evidence="4" key="1">
    <citation type="submission" date="2016-10" db="EMBL/GenBank/DDBJ databases">
        <authorList>
            <person name="Varghese N."/>
            <person name="Submissions S."/>
        </authorList>
    </citation>
    <scope>NUCLEOTIDE SEQUENCE [LARGE SCALE GENOMIC DNA]</scope>
    <source>
        <strain evidence="4">DSM 45422</strain>
    </source>
</reference>
<keyword evidence="2" id="KW-1133">Transmembrane helix</keyword>
<feature type="compositionally biased region" description="Basic and acidic residues" evidence="1">
    <location>
        <begin position="1"/>
        <end position="14"/>
    </location>
</feature>
<dbReference type="STRING" id="1137993.SAMN05660209_02562"/>
<sequence length="347" mass="34564">MVARDGSTRDRSTRPEGTTARPSARRAGPRRPPEPAPAVPADGLVLGDPPVLARVTGVLLALAGLTGAAGLLPTYLVIGGTEVSQSAGTLGLLAGLVVPLTSAAVGGGLAAGRVPRFGLAFARIGGVLAVGLLLIELYRASTSTVRPGVEVIAGQRVLTSSVDVGSGWVLGVVALGLTVLAGVLAMAAWGRTVMEDAGALDPARPALAGAAVLLGVGAVLCLVLPAADLPDRIVTDPTTGLQVVVEQEGPQGLLERPGLALLGGLLLAGAVVLCSVLAPSLRPRLAAVGGLLAIAAVVLAAGLGGLRDAVVSDELEWTLPGVGLLLAGIGYVVLTVLAWRLRRTPAR</sequence>
<gene>
    <name evidence="3" type="ORF">SAMN05660209_02562</name>
</gene>
<feature type="transmembrane region" description="Helical" evidence="2">
    <location>
        <begin position="206"/>
        <end position="227"/>
    </location>
</feature>
<feature type="transmembrane region" description="Helical" evidence="2">
    <location>
        <begin position="168"/>
        <end position="194"/>
    </location>
</feature>
<dbReference type="EMBL" id="FNOT01000006">
    <property type="protein sequence ID" value="SDY32380.1"/>
    <property type="molecule type" value="Genomic_DNA"/>
</dbReference>
<evidence type="ECO:0000256" key="2">
    <source>
        <dbReference type="SAM" id="Phobius"/>
    </source>
</evidence>
<organism evidence="3 4">
    <name type="scientific">Geodermatophilus africanus</name>
    <dbReference type="NCBI Taxonomy" id="1137993"/>
    <lineage>
        <taxon>Bacteria</taxon>
        <taxon>Bacillati</taxon>
        <taxon>Actinomycetota</taxon>
        <taxon>Actinomycetes</taxon>
        <taxon>Geodermatophilales</taxon>
        <taxon>Geodermatophilaceae</taxon>
        <taxon>Geodermatophilus</taxon>
    </lineage>
</organism>
<feature type="transmembrane region" description="Helical" evidence="2">
    <location>
        <begin position="117"/>
        <end position="138"/>
    </location>
</feature>
<keyword evidence="2" id="KW-0472">Membrane</keyword>
<keyword evidence="4" id="KW-1185">Reference proteome</keyword>
<evidence type="ECO:0000313" key="4">
    <source>
        <dbReference type="Proteomes" id="UP000198921"/>
    </source>
</evidence>
<dbReference type="OrthoDB" id="5193757at2"/>
<feature type="region of interest" description="Disordered" evidence="1">
    <location>
        <begin position="1"/>
        <end position="42"/>
    </location>
</feature>
<name>A0A1H3IXC9_9ACTN</name>
<evidence type="ECO:0000256" key="1">
    <source>
        <dbReference type="SAM" id="MobiDB-lite"/>
    </source>
</evidence>
<protein>
    <submittedName>
        <fullName evidence="3">Uncharacterized protein</fullName>
    </submittedName>
</protein>
<dbReference type="AlphaFoldDB" id="A0A1H3IXC9"/>
<dbReference type="Proteomes" id="UP000198921">
    <property type="component" value="Unassembled WGS sequence"/>
</dbReference>
<feature type="transmembrane region" description="Helical" evidence="2">
    <location>
        <begin position="58"/>
        <end position="78"/>
    </location>
</feature>
<feature type="transmembrane region" description="Helical" evidence="2">
    <location>
        <begin position="259"/>
        <end position="278"/>
    </location>
</feature>
<dbReference type="RefSeq" id="WP_091156494.1">
    <property type="nucleotide sequence ID" value="NZ_FNOT01000006.1"/>
</dbReference>
<feature type="transmembrane region" description="Helical" evidence="2">
    <location>
        <begin position="317"/>
        <end position="339"/>
    </location>
</feature>
<evidence type="ECO:0000313" key="3">
    <source>
        <dbReference type="EMBL" id="SDY32380.1"/>
    </source>
</evidence>
<keyword evidence="2" id="KW-0812">Transmembrane</keyword>
<feature type="transmembrane region" description="Helical" evidence="2">
    <location>
        <begin position="90"/>
        <end position="110"/>
    </location>
</feature>